<proteinExistence type="predicted"/>
<feature type="signal peptide" evidence="1">
    <location>
        <begin position="1"/>
        <end position="17"/>
    </location>
</feature>
<name>A0ABS5EV96_9PROT</name>
<evidence type="ECO:0000256" key="1">
    <source>
        <dbReference type="SAM" id="SignalP"/>
    </source>
</evidence>
<keyword evidence="3" id="KW-1185">Reference proteome</keyword>
<dbReference type="EMBL" id="JAAGBB010000007">
    <property type="protein sequence ID" value="MBR0664214.1"/>
    <property type="molecule type" value="Genomic_DNA"/>
</dbReference>
<evidence type="ECO:0000313" key="3">
    <source>
        <dbReference type="Proteomes" id="UP001196870"/>
    </source>
</evidence>
<keyword evidence="1" id="KW-0732">Signal</keyword>
<comment type="caution">
    <text evidence="2">The sequence shown here is derived from an EMBL/GenBank/DDBJ whole genome shotgun (WGS) entry which is preliminary data.</text>
</comment>
<accession>A0ABS5EV96</accession>
<feature type="chain" id="PRO_5045796011" evidence="1">
    <location>
        <begin position="18"/>
        <end position="64"/>
    </location>
</feature>
<evidence type="ECO:0000313" key="2">
    <source>
        <dbReference type="EMBL" id="MBR0664214.1"/>
    </source>
</evidence>
<dbReference type="Proteomes" id="UP001196870">
    <property type="component" value="Unassembled WGS sequence"/>
</dbReference>
<gene>
    <name evidence="2" type="ORF">GXW71_07580</name>
</gene>
<dbReference type="RefSeq" id="WP_211851813.1">
    <property type="nucleotide sequence ID" value="NZ_JAAGBB010000007.1"/>
</dbReference>
<protein>
    <submittedName>
        <fullName evidence="2">Uncharacterized protein</fullName>
    </submittedName>
</protein>
<reference evidence="3" key="1">
    <citation type="journal article" date="2021" name="Syst. Appl. Microbiol.">
        <title>Roseomonas hellenica sp. nov., isolated from roots of wild-growing Alkanna tinctoria.</title>
        <authorList>
            <person name="Rat A."/>
            <person name="Naranjo H.D."/>
            <person name="Lebbe L."/>
            <person name="Cnockaert M."/>
            <person name="Krigas N."/>
            <person name="Grigoriadou K."/>
            <person name="Maloupa E."/>
            <person name="Willems A."/>
        </authorList>
    </citation>
    <scope>NUCLEOTIDE SEQUENCE [LARGE SCALE GENOMIC DNA]</scope>
    <source>
        <strain evidence="3">LMG 31523</strain>
    </source>
</reference>
<sequence length="64" mass="6541">MKRLLVAAMLIASGVAAAEAREAAVPAAAGGYQCSHFVLPENLVPSDASFGKHLAAQYNNANGE</sequence>
<organism evidence="2 3">
    <name type="scientific">Plastoroseomonas hellenica</name>
    <dbReference type="NCBI Taxonomy" id="2687306"/>
    <lineage>
        <taxon>Bacteria</taxon>
        <taxon>Pseudomonadati</taxon>
        <taxon>Pseudomonadota</taxon>
        <taxon>Alphaproteobacteria</taxon>
        <taxon>Acetobacterales</taxon>
        <taxon>Acetobacteraceae</taxon>
        <taxon>Plastoroseomonas</taxon>
    </lineage>
</organism>